<reference evidence="1 2" key="1">
    <citation type="journal article" date="2022" name="Nat. Ecol. Evol.">
        <title>A masculinizing supergene underlies an exaggerated male reproductive morph in a spider.</title>
        <authorList>
            <person name="Hendrickx F."/>
            <person name="De Corte Z."/>
            <person name="Sonet G."/>
            <person name="Van Belleghem S.M."/>
            <person name="Kostlbacher S."/>
            <person name="Vangestel C."/>
        </authorList>
    </citation>
    <scope>NUCLEOTIDE SEQUENCE [LARGE SCALE GENOMIC DNA]</scope>
    <source>
        <strain evidence="1">W744_W776</strain>
    </source>
</reference>
<dbReference type="Proteomes" id="UP000827092">
    <property type="component" value="Unassembled WGS sequence"/>
</dbReference>
<gene>
    <name evidence="1" type="ORF">JTE90_021730</name>
</gene>
<sequence>MDGVATDNRSLKNIQCHLGIFLPLHEKIFFHWPNVGNNELLKIVDFDLIEDNIKSPFKKYKTLSEVVSDLKWLHHNTSIVDGPGNHPAHDIVWAWLKGSSPWPAKKPKPKLEPAKMYWLVVKTPSSSTKLTGKQQQSWGESVYSLLQSPFHYLMALIPIAIVH</sequence>
<dbReference type="EMBL" id="JAFNEN010000458">
    <property type="protein sequence ID" value="KAG8182592.1"/>
    <property type="molecule type" value="Genomic_DNA"/>
</dbReference>
<keyword evidence="2" id="KW-1185">Reference proteome</keyword>
<evidence type="ECO:0000313" key="1">
    <source>
        <dbReference type="EMBL" id="KAG8182592.1"/>
    </source>
</evidence>
<evidence type="ECO:0000313" key="2">
    <source>
        <dbReference type="Proteomes" id="UP000827092"/>
    </source>
</evidence>
<organism evidence="1 2">
    <name type="scientific">Oedothorax gibbosus</name>
    <dbReference type="NCBI Taxonomy" id="931172"/>
    <lineage>
        <taxon>Eukaryota</taxon>
        <taxon>Metazoa</taxon>
        <taxon>Ecdysozoa</taxon>
        <taxon>Arthropoda</taxon>
        <taxon>Chelicerata</taxon>
        <taxon>Arachnida</taxon>
        <taxon>Araneae</taxon>
        <taxon>Araneomorphae</taxon>
        <taxon>Entelegynae</taxon>
        <taxon>Araneoidea</taxon>
        <taxon>Linyphiidae</taxon>
        <taxon>Erigoninae</taxon>
        <taxon>Oedothorax</taxon>
    </lineage>
</organism>
<proteinExistence type="predicted"/>
<accession>A0AAV6UDM9</accession>
<comment type="caution">
    <text evidence="1">The sequence shown here is derived from an EMBL/GenBank/DDBJ whole genome shotgun (WGS) entry which is preliminary data.</text>
</comment>
<name>A0AAV6UDM9_9ARAC</name>
<dbReference type="AlphaFoldDB" id="A0AAV6UDM9"/>
<protein>
    <submittedName>
        <fullName evidence="1">Uncharacterized protein</fullName>
    </submittedName>
</protein>